<dbReference type="PROSITE" id="PS00092">
    <property type="entry name" value="N6_MTASE"/>
    <property type="match status" value="1"/>
</dbReference>
<organism evidence="9 10">
    <name type="scientific">Candidatus Methanocrinis natronophilus</name>
    <dbReference type="NCBI Taxonomy" id="3033396"/>
    <lineage>
        <taxon>Archaea</taxon>
        <taxon>Methanobacteriati</taxon>
        <taxon>Methanobacteriota</taxon>
        <taxon>Stenosarchaea group</taxon>
        <taxon>Methanomicrobia</taxon>
        <taxon>Methanotrichales</taxon>
        <taxon>Methanotrichaceae</taxon>
        <taxon>Methanocrinis</taxon>
    </lineage>
</organism>
<dbReference type="SUPFAM" id="SSF53335">
    <property type="entry name" value="S-adenosyl-L-methionine-dependent methyltransferases"/>
    <property type="match status" value="1"/>
</dbReference>
<evidence type="ECO:0000256" key="3">
    <source>
        <dbReference type="ARBA" id="ARBA00022679"/>
    </source>
</evidence>
<protein>
    <recommendedName>
        <fullName evidence="1">site-specific DNA-methyltransferase (adenine-specific)</fullName>
        <ecNumber evidence="1">2.1.1.72</ecNumber>
    </recommendedName>
</protein>
<comment type="caution">
    <text evidence="9">The sequence shown here is derived from an EMBL/GenBank/DDBJ whole genome shotgun (WGS) entry which is preliminary data.</text>
</comment>
<gene>
    <name evidence="9" type="ORF">P0O15_02020</name>
</gene>
<evidence type="ECO:0000259" key="6">
    <source>
        <dbReference type="Pfam" id="PF20465"/>
    </source>
</evidence>
<feature type="domain" description="MmeI-like N-terminal" evidence="5">
    <location>
        <begin position="15"/>
        <end position="173"/>
    </location>
</feature>
<dbReference type="Pfam" id="PF20473">
    <property type="entry name" value="MmeI_Mtase"/>
    <property type="match status" value="1"/>
</dbReference>
<evidence type="ECO:0000259" key="5">
    <source>
        <dbReference type="Pfam" id="PF20464"/>
    </source>
</evidence>
<dbReference type="InterPro" id="IPR046817">
    <property type="entry name" value="MmeI_N"/>
</dbReference>
<accession>A0ABT5X5J6</accession>
<dbReference type="GO" id="GO:0008168">
    <property type="term" value="F:methyltransferase activity"/>
    <property type="evidence" value="ECO:0007669"/>
    <property type="project" value="UniProtKB-KW"/>
</dbReference>
<dbReference type="InterPro" id="IPR050953">
    <property type="entry name" value="N4_N6_ade-DNA_methylase"/>
</dbReference>
<dbReference type="PANTHER" id="PTHR33841">
    <property type="entry name" value="DNA METHYLTRANSFERASE YEEA-RELATED"/>
    <property type="match status" value="1"/>
</dbReference>
<dbReference type="InterPro" id="IPR046820">
    <property type="entry name" value="MmeI_TRD"/>
</dbReference>
<dbReference type="InterPro" id="IPR046816">
    <property type="entry name" value="MmeI_Mtase"/>
</dbReference>
<keyword evidence="2 9" id="KW-0489">Methyltransferase</keyword>
<dbReference type="PRINTS" id="PR00507">
    <property type="entry name" value="N12N6MTFRASE"/>
</dbReference>
<dbReference type="InterPro" id="IPR002052">
    <property type="entry name" value="DNA_methylase_N6_adenine_CS"/>
</dbReference>
<dbReference type="PANTHER" id="PTHR33841:SF1">
    <property type="entry name" value="DNA METHYLTRANSFERASE A"/>
    <property type="match status" value="1"/>
</dbReference>
<name>A0ABT5X5J6_9EURY</name>
<dbReference type="Gene3D" id="3.40.50.150">
    <property type="entry name" value="Vaccinia Virus protein VP39"/>
    <property type="match status" value="1"/>
</dbReference>
<dbReference type="GO" id="GO:0032259">
    <property type="term" value="P:methylation"/>
    <property type="evidence" value="ECO:0007669"/>
    <property type="project" value="UniProtKB-KW"/>
</dbReference>
<evidence type="ECO:0000256" key="1">
    <source>
        <dbReference type="ARBA" id="ARBA00011900"/>
    </source>
</evidence>
<feature type="domain" description="MmeI-like helicase spacer" evidence="6">
    <location>
        <begin position="180"/>
        <end position="252"/>
    </location>
</feature>
<comment type="catalytic activity">
    <reaction evidence="4">
        <text>a 2'-deoxyadenosine in DNA + S-adenosyl-L-methionine = an N(6)-methyl-2'-deoxyadenosine in DNA + S-adenosyl-L-homocysteine + H(+)</text>
        <dbReference type="Rhea" id="RHEA:15197"/>
        <dbReference type="Rhea" id="RHEA-COMP:12418"/>
        <dbReference type="Rhea" id="RHEA-COMP:12419"/>
        <dbReference type="ChEBI" id="CHEBI:15378"/>
        <dbReference type="ChEBI" id="CHEBI:57856"/>
        <dbReference type="ChEBI" id="CHEBI:59789"/>
        <dbReference type="ChEBI" id="CHEBI:90615"/>
        <dbReference type="ChEBI" id="CHEBI:90616"/>
        <dbReference type="EC" id="2.1.1.72"/>
    </reaction>
</comment>
<feature type="domain" description="MmeI-like DNA-methyltransferase" evidence="8">
    <location>
        <begin position="332"/>
        <end position="572"/>
    </location>
</feature>
<dbReference type="InterPro" id="IPR029063">
    <property type="entry name" value="SAM-dependent_MTases_sf"/>
</dbReference>
<evidence type="ECO:0000259" key="8">
    <source>
        <dbReference type="Pfam" id="PF20473"/>
    </source>
</evidence>
<keyword evidence="10" id="KW-1185">Reference proteome</keyword>
<reference evidence="9 10" key="1">
    <citation type="submission" date="2023-03" db="EMBL/GenBank/DDBJ databases">
        <title>WGS of Methanotrichaceae archaeon Mx.</title>
        <authorList>
            <person name="Sorokin D.Y."/>
            <person name="Merkel A.Y."/>
        </authorList>
    </citation>
    <scope>NUCLEOTIDE SEQUENCE [LARGE SCALE GENOMIC DNA]</scope>
    <source>
        <strain evidence="9 10">Mx</strain>
    </source>
</reference>
<sequence length="980" mass="112840">MIDEIKLSNFIDYASKLNGYEKGEAHLFLDRLFIAFGNRGVQEAGASLEFQIKIKGKTKFCDLIWPGKVLIEMKKRGENLEKHFTQAKSYWDNSYDKRTEYVVLCNFDEFWVYNWNLQRDPLDKIPIAKLPEMWRSLAFLCPEKVEPIFGNNLVEVTKEAADQIAKLYNSLVNRNIEREQAQRFTLQCLVALFAEDTGLFPEKGFFYNIIDDCIKGQSSYDLFTLLFERMNSKEPATGGRFKGVKYFDGGIFNKINPIELTPSELDLLSDTSKYNWSKVQPSIFGSIFEDSLGKEERHATGAHYTSESDIMRIVEPTVLRPWRERIAGANTLTELNEIASELSEFKVLDPACGSGNFLYISFRELKSLELQLFQKILEKFSSAKPERLRSGIKGSQFYGIDINPLGVELAKITLSMAKKFSADEFNLFTRQYRFFDDVEEPLPFDNLDNNLLVDDALFIDWPKADVIIGNPPFQSKNKMQEEFGPEYVNRVRERFSDVPGRSDYCVYWFRKAHDVLPEGGRAGLVGTNTIRQTNSRVGGLDYILSNDGTIVEAVSTMPWSGEAVVHVSIVNWIKGGKAPKGKRRLAFQYGERKDGPWEVHDLPFIPSSLSPLTDVTGAKILATNKNSGACYQGQTHGHKGFLLTFRERDELIRREPEAEEVTFPYLNADEMLGTVDSQPSRYVVDFQPRDIFSAKKYKNTFEIIERTALPARQYAYNEEKERNEAARANNPKARINRHHEMFYRHWWQLSYGRGELILKLSNINRYIACGQVTKRPIFQFISTCIRPNAALIVFPLDDDYSFGILQSTLHWEWFKARCSTLKGDYRYTSNTVFDSFPWPQWGTLPLDDSDGMEARLRKSPVKIALKVAKAARELRALRNKIRAENNFSLRELYRTLELPGDNPLRTAHKRLDDTVWEAYYYGLPKSMHKKDELEFLLQLNELCARAEDSGDEIIGPGLPSFCKDEDYFFSEDCIIFTRKL</sequence>
<dbReference type="RefSeq" id="WP_316965710.1">
    <property type="nucleotide sequence ID" value="NZ_JARFPK010000005.1"/>
</dbReference>
<dbReference type="InterPro" id="IPR046819">
    <property type="entry name" value="MmeI_hel"/>
</dbReference>
<evidence type="ECO:0000256" key="4">
    <source>
        <dbReference type="ARBA" id="ARBA00047942"/>
    </source>
</evidence>
<dbReference type="Proteomes" id="UP001220010">
    <property type="component" value="Unassembled WGS sequence"/>
</dbReference>
<feature type="domain" description="MmeI-like target recognition" evidence="7">
    <location>
        <begin position="639"/>
        <end position="840"/>
    </location>
</feature>
<dbReference type="EC" id="2.1.1.72" evidence="1"/>
<dbReference type="Pfam" id="PF20466">
    <property type="entry name" value="MmeI_TRD"/>
    <property type="match status" value="1"/>
</dbReference>
<dbReference type="Pfam" id="PF20464">
    <property type="entry name" value="MmeI_N"/>
    <property type="match status" value="1"/>
</dbReference>
<dbReference type="Pfam" id="PF20465">
    <property type="entry name" value="MmeI_hel"/>
    <property type="match status" value="1"/>
</dbReference>
<evidence type="ECO:0000313" key="9">
    <source>
        <dbReference type="EMBL" id="MDF0589955.1"/>
    </source>
</evidence>
<proteinExistence type="predicted"/>
<evidence type="ECO:0000313" key="10">
    <source>
        <dbReference type="Proteomes" id="UP001220010"/>
    </source>
</evidence>
<evidence type="ECO:0000256" key="2">
    <source>
        <dbReference type="ARBA" id="ARBA00022603"/>
    </source>
</evidence>
<evidence type="ECO:0000259" key="7">
    <source>
        <dbReference type="Pfam" id="PF20466"/>
    </source>
</evidence>
<keyword evidence="3" id="KW-0808">Transferase</keyword>
<dbReference type="EMBL" id="JARFPK010000005">
    <property type="protein sequence ID" value="MDF0589955.1"/>
    <property type="molecule type" value="Genomic_DNA"/>
</dbReference>